<accession>A0A0H4PDJ2</accession>
<dbReference type="SUPFAM" id="SSF56935">
    <property type="entry name" value="Porins"/>
    <property type="match status" value="1"/>
</dbReference>
<evidence type="ECO:0000256" key="3">
    <source>
        <dbReference type="ARBA" id="ARBA00022452"/>
    </source>
</evidence>
<keyword evidence="2 8" id="KW-0813">Transport</keyword>
<evidence type="ECO:0000256" key="4">
    <source>
        <dbReference type="ARBA" id="ARBA00022692"/>
    </source>
</evidence>
<dbReference type="SUPFAM" id="SSF49464">
    <property type="entry name" value="Carboxypeptidase regulatory domain-like"/>
    <property type="match status" value="1"/>
</dbReference>
<dbReference type="Pfam" id="PF07715">
    <property type="entry name" value="Plug"/>
    <property type="match status" value="1"/>
</dbReference>
<dbReference type="InterPro" id="IPR012910">
    <property type="entry name" value="Plug_dom"/>
</dbReference>
<evidence type="ECO:0000256" key="7">
    <source>
        <dbReference type="ARBA" id="ARBA00023237"/>
    </source>
</evidence>
<dbReference type="InterPro" id="IPR023997">
    <property type="entry name" value="TonB-dep_OMP_SusC/RagA_CS"/>
</dbReference>
<dbReference type="NCBIfam" id="TIGR04057">
    <property type="entry name" value="SusC_RagA_signa"/>
    <property type="match status" value="1"/>
</dbReference>
<dbReference type="PANTHER" id="PTHR30069:SF53">
    <property type="entry name" value="COLICIN I RECEPTOR-RELATED"/>
    <property type="match status" value="1"/>
</dbReference>
<dbReference type="PROSITE" id="PS52016">
    <property type="entry name" value="TONB_DEPENDENT_REC_3"/>
    <property type="match status" value="1"/>
</dbReference>
<dbReference type="InterPro" id="IPR036942">
    <property type="entry name" value="Beta-barrel_TonB_sf"/>
</dbReference>
<comment type="subcellular location">
    <subcellularLocation>
        <location evidence="1 8">Cell outer membrane</location>
        <topology evidence="1 8">Multi-pass membrane protein</topology>
    </subcellularLocation>
</comment>
<keyword evidence="6 8" id="KW-0472">Membrane</keyword>
<dbReference type="Gene3D" id="2.60.40.1120">
    <property type="entry name" value="Carboxypeptidase-like, regulatory domain"/>
    <property type="match status" value="1"/>
</dbReference>
<evidence type="ECO:0000256" key="8">
    <source>
        <dbReference type="PROSITE-ProRule" id="PRU01360"/>
    </source>
</evidence>
<dbReference type="RefSeq" id="WP_048642555.1">
    <property type="nucleotide sequence ID" value="NZ_CP012040.1"/>
</dbReference>
<dbReference type="NCBIfam" id="TIGR04056">
    <property type="entry name" value="OMP_RagA_SusC"/>
    <property type="match status" value="1"/>
</dbReference>
<evidence type="ECO:0000256" key="9">
    <source>
        <dbReference type="SAM" id="MobiDB-lite"/>
    </source>
</evidence>
<keyword evidence="4 8" id="KW-0812">Transmembrane</keyword>
<keyword evidence="3 8" id="KW-1134">Transmembrane beta strand</keyword>
<dbReference type="PATRIC" id="fig|320787.5.peg.3189"/>
<feature type="region of interest" description="Disordered" evidence="9">
    <location>
        <begin position="124"/>
        <end position="156"/>
    </location>
</feature>
<proteinExistence type="inferred from homology"/>
<dbReference type="GO" id="GO:0009279">
    <property type="term" value="C:cell outer membrane"/>
    <property type="evidence" value="ECO:0007669"/>
    <property type="project" value="UniProtKB-SubCell"/>
</dbReference>
<comment type="similarity">
    <text evidence="8">Belongs to the TonB-dependent receptor family.</text>
</comment>
<dbReference type="Pfam" id="PF13715">
    <property type="entry name" value="CarbopepD_reg_2"/>
    <property type="match status" value="1"/>
</dbReference>
<evidence type="ECO:0000313" key="12">
    <source>
        <dbReference type="EMBL" id="AKP52324.1"/>
    </source>
</evidence>
<organism evidence="12 13">
    <name type="scientific">Cyclobacterium amurskyense</name>
    <dbReference type="NCBI Taxonomy" id="320787"/>
    <lineage>
        <taxon>Bacteria</taxon>
        <taxon>Pseudomonadati</taxon>
        <taxon>Bacteroidota</taxon>
        <taxon>Cytophagia</taxon>
        <taxon>Cytophagales</taxon>
        <taxon>Cyclobacteriaceae</taxon>
        <taxon>Cyclobacterium</taxon>
    </lineage>
</organism>
<dbReference type="GO" id="GO:0044718">
    <property type="term" value="P:siderophore transmembrane transport"/>
    <property type="evidence" value="ECO:0007669"/>
    <property type="project" value="TreeGrafter"/>
</dbReference>
<evidence type="ECO:0000256" key="6">
    <source>
        <dbReference type="ARBA" id="ARBA00023136"/>
    </source>
</evidence>
<protein>
    <submittedName>
        <fullName evidence="12">TonB-dependent receptor plug</fullName>
    </submittedName>
</protein>
<dbReference type="Gene3D" id="2.40.170.20">
    <property type="entry name" value="TonB-dependent receptor, beta-barrel domain"/>
    <property type="match status" value="1"/>
</dbReference>
<keyword evidence="12" id="KW-0675">Receptor</keyword>
<dbReference type="STRING" id="320787.CA2015_2918"/>
<name>A0A0H4PDJ2_9BACT</name>
<keyword evidence="13" id="KW-1185">Reference proteome</keyword>
<reference evidence="12 13" key="1">
    <citation type="submission" date="2015-07" db="EMBL/GenBank/DDBJ databases">
        <authorList>
            <person name="Kim K.M."/>
        </authorList>
    </citation>
    <scope>NUCLEOTIDE SEQUENCE [LARGE SCALE GENOMIC DNA]</scope>
    <source>
        <strain evidence="12 13">KCTC 12363</strain>
    </source>
</reference>
<sequence length="1144" mass="125016">MKKLNKIKFSLLIFMIGIMNVQAQELALRDDPQTGYVKKKVEINNLKTLIKVLEPMYEVSIVCNSDLIHTKISYNVSDKSKSVEEHLSKMTSKSNLSYHKLDDGFYVITDKEEKGAINNDAAPINLPAAKSNNSGKKETNRTEKVEEVSISGTVSSENGETLPGVNVLLKGTNIGSVTDMDGKYSITAPNGNGTLIFSFIGFTSQEIPIGGRSIINVTMVDESQALGEVVVTAFGLERKKESLVYSVTEVKGEEFTKSRETNLANSLTGKIAGVNATSMASGPGSSSRVVIRGNGSLNGNNQPLYVINGMPISNRPSTVKDQANGATTDLGDGISSINPDDIESISVLKGGAAAALYGSQAANGVILITTKKGTRQQKGIGIELNSNFTLGTINIFPEYQYEYGQGSLGVRPQSQGEAISTGRLSYGEPMDGQPYVQFDGVERPYSPVNVKDNIKAFYRNSTNIVNTVSFSGGNESVLYRVSASDLQSGAIVHGSTYDRQTANVNLKAFLSDKLSFDTQVQYNYEVGTNRPGVGYVGTNSAWGVYLLANTVDVTDLAPGYNPETGQEVEWQHVNQATNPYFARDRMGNQDVKDRVIAQGSLTYDLLPNLFIKADFMRDFSSWREEDFYPVGTAFRPLGTYRSQEELRTRSNGRVIANYNTTFGNGINLTAMVGGNLERDILDVSNLIGSEYIIPDWISPVNLNILAPSKGFYRTGTNSVFSSLDFNFKETYYLSITGRQDQFSTLNPGNNKIFYPSVGGSVILSNAFDLPDAISFAKLRGSWAQVGSATVDAYAINQLYGFRLGGHLGVPVQTSSSAISNPELRPLTSTTSEIGFDAQFFDNRFGIDFTLYSKINQDDIVSTSIAPSSGATSTLLNVGEISNKGIELLLTGNPIRTSVFSWNVSYNLAYNKNRVLTLAPGQATGNSSLLGKDSSTRFGRSYEYNEDGIRVYNSLSGYAMLGPTMPLGIGVPPYTMGFENTFTYKNFSLNALIDAKFGNQFFSQAKQYMWRFGFLKETLPGRDNGLTVEGVDENGDAFSKTWPSSFMSTYYNNDGQYATNFMIDGSFVKLRSVVLNYNIPVDKLNFVNLTTAQISLVARNLAILYRNSDHFDPEQASDPNSNSQNFSGVMLPRTREIGFNLRIGF</sequence>
<evidence type="ECO:0000256" key="10">
    <source>
        <dbReference type="SAM" id="SignalP"/>
    </source>
</evidence>
<feature type="domain" description="TonB-dependent receptor plug" evidence="11">
    <location>
        <begin position="240"/>
        <end position="365"/>
    </location>
</feature>
<evidence type="ECO:0000256" key="5">
    <source>
        <dbReference type="ARBA" id="ARBA00022729"/>
    </source>
</evidence>
<keyword evidence="7 8" id="KW-0998">Cell outer membrane</keyword>
<dbReference type="Proteomes" id="UP000036520">
    <property type="component" value="Chromosome"/>
</dbReference>
<keyword evidence="5 10" id="KW-0732">Signal</keyword>
<dbReference type="GO" id="GO:0015344">
    <property type="term" value="F:siderophore uptake transmembrane transporter activity"/>
    <property type="evidence" value="ECO:0007669"/>
    <property type="project" value="TreeGrafter"/>
</dbReference>
<evidence type="ECO:0000256" key="2">
    <source>
        <dbReference type="ARBA" id="ARBA00022448"/>
    </source>
</evidence>
<dbReference type="KEGG" id="camu:CA2015_2918"/>
<feature type="signal peptide" evidence="10">
    <location>
        <begin position="1"/>
        <end position="23"/>
    </location>
</feature>
<feature type="chain" id="PRO_5005208002" evidence="10">
    <location>
        <begin position="24"/>
        <end position="1144"/>
    </location>
</feature>
<dbReference type="InterPro" id="IPR037066">
    <property type="entry name" value="Plug_dom_sf"/>
</dbReference>
<dbReference type="AlphaFoldDB" id="A0A0H4PDJ2"/>
<evidence type="ECO:0000313" key="13">
    <source>
        <dbReference type="Proteomes" id="UP000036520"/>
    </source>
</evidence>
<gene>
    <name evidence="12" type="ORF">CA2015_2918</name>
</gene>
<evidence type="ECO:0000256" key="1">
    <source>
        <dbReference type="ARBA" id="ARBA00004571"/>
    </source>
</evidence>
<dbReference type="PANTHER" id="PTHR30069">
    <property type="entry name" value="TONB-DEPENDENT OUTER MEMBRANE RECEPTOR"/>
    <property type="match status" value="1"/>
</dbReference>
<dbReference type="EMBL" id="CP012040">
    <property type="protein sequence ID" value="AKP52324.1"/>
    <property type="molecule type" value="Genomic_DNA"/>
</dbReference>
<dbReference type="InterPro" id="IPR008969">
    <property type="entry name" value="CarboxyPept-like_regulatory"/>
</dbReference>
<dbReference type="Gene3D" id="2.170.130.10">
    <property type="entry name" value="TonB-dependent receptor, plug domain"/>
    <property type="match status" value="1"/>
</dbReference>
<dbReference type="InterPro" id="IPR023996">
    <property type="entry name" value="TonB-dep_OMP_SusC/RagA"/>
</dbReference>
<dbReference type="InterPro" id="IPR039426">
    <property type="entry name" value="TonB-dep_rcpt-like"/>
</dbReference>
<dbReference type="OrthoDB" id="9768177at2"/>
<evidence type="ECO:0000259" key="11">
    <source>
        <dbReference type="Pfam" id="PF07715"/>
    </source>
</evidence>
<feature type="compositionally biased region" description="Basic and acidic residues" evidence="9">
    <location>
        <begin position="135"/>
        <end position="147"/>
    </location>
</feature>